<dbReference type="EMBL" id="JAWDGP010005734">
    <property type="protein sequence ID" value="KAK3752916.1"/>
    <property type="molecule type" value="Genomic_DNA"/>
</dbReference>
<protein>
    <submittedName>
        <fullName evidence="1">Uncharacterized protein</fullName>
    </submittedName>
</protein>
<sequence length="83" mass="9109">MVEEAEGRKQNLSPEDNSFCSTTFIPTSIALTLDPHARSDLNLEKFTSSPVPPSDTQRSLSPYAAIRPSCFAEKLSYCTIDLA</sequence>
<proteinExistence type="predicted"/>
<reference evidence="1" key="1">
    <citation type="journal article" date="2023" name="G3 (Bethesda)">
        <title>A reference genome for the long-term kleptoplast-retaining sea slug Elysia crispata morphotype clarki.</title>
        <authorList>
            <person name="Eastman K.E."/>
            <person name="Pendleton A.L."/>
            <person name="Shaikh M.A."/>
            <person name="Suttiyut T."/>
            <person name="Ogas R."/>
            <person name="Tomko P."/>
            <person name="Gavelis G."/>
            <person name="Widhalm J.R."/>
            <person name="Wisecaver J.H."/>
        </authorList>
    </citation>
    <scope>NUCLEOTIDE SEQUENCE</scope>
    <source>
        <strain evidence="1">ECLA1</strain>
    </source>
</reference>
<gene>
    <name evidence="1" type="ORF">RRG08_009137</name>
</gene>
<evidence type="ECO:0000313" key="1">
    <source>
        <dbReference type="EMBL" id="KAK3752916.1"/>
    </source>
</evidence>
<organism evidence="1 2">
    <name type="scientific">Elysia crispata</name>
    <name type="common">lettuce slug</name>
    <dbReference type="NCBI Taxonomy" id="231223"/>
    <lineage>
        <taxon>Eukaryota</taxon>
        <taxon>Metazoa</taxon>
        <taxon>Spiralia</taxon>
        <taxon>Lophotrochozoa</taxon>
        <taxon>Mollusca</taxon>
        <taxon>Gastropoda</taxon>
        <taxon>Heterobranchia</taxon>
        <taxon>Euthyneura</taxon>
        <taxon>Panpulmonata</taxon>
        <taxon>Sacoglossa</taxon>
        <taxon>Placobranchoidea</taxon>
        <taxon>Plakobranchidae</taxon>
        <taxon>Elysia</taxon>
    </lineage>
</organism>
<accession>A0AAE0YQ31</accession>
<comment type="caution">
    <text evidence="1">The sequence shown here is derived from an EMBL/GenBank/DDBJ whole genome shotgun (WGS) entry which is preliminary data.</text>
</comment>
<evidence type="ECO:0000313" key="2">
    <source>
        <dbReference type="Proteomes" id="UP001283361"/>
    </source>
</evidence>
<dbReference type="Proteomes" id="UP001283361">
    <property type="component" value="Unassembled WGS sequence"/>
</dbReference>
<name>A0AAE0YQ31_9GAST</name>
<keyword evidence="2" id="KW-1185">Reference proteome</keyword>
<dbReference type="AlphaFoldDB" id="A0AAE0YQ31"/>